<organism evidence="2">
    <name type="scientific">Leifsonia sp. NPDC080035</name>
    <dbReference type="NCBI Taxonomy" id="3143936"/>
    <lineage>
        <taxon>Bacteria</taxon>
        <taxon>Bacillati</taxon>
        <taxon>Actinomycetota</taxon>
        <taxon>Actinomycetes</taxon>
        <taxon>Micrococcales</taxon>
        <taxon>Microbacteriaceae</taxon>
        <taxon>Leifsonia</taxon>
    </lineage>
</organism>
<dbReference type="EMBL" id="CP157390">
    <property type="protein sequence ID" value="XBM50287.1"/>
    <property type="molecule type" value="Genomic_DNA"/>
</dbReference>
<dbReference type="RefSeq" id="WP_348790194.1">
    <property type="nucleotide sequence ID" value="NZ_CP157390.1"/>
</dbReference>
<name>A0AAU7GGD1_9MICO</name>
<gene>
    <name evidence="2" type="ORF">AAME72_02035</name>
</gene>
<dbReference type="AlphaFoldDB" id="A0AAU7GGD1"/>
<accession>A0AAU7GGD1</accession>
<evidence type="ECO:0000313" key="2">
    <source>
        <dbReference type="EMBL" id="XBM50287.1"/>
    </source>
</evidence>
<reference evidence="2" key="1">
    <citation type="submission" date="2024-05" db="EMBL/GenBank/DDBJ databases">
        <title>The Natural Products Discovery Center: Release of the First 8490 Sequenced Strains for Exploring Actinobacteria Biosynthetic Diversity.</title>
        <authorList>
            <person name="Kalkreuter E."/>
            <person name="Kautsar S.A."/>
            <person name="Yang D."/>
            <person name="Bader C.D."/>
            <person name="Teijaro C.N."/>
            <person name="Fluegel L."/>
            <person name="Davis C.M."/>
            <person name="Simpson J.R."/>
            <person name="Lauterbach L."/>
            <person name="Steele A.D."/>
            <person name="Gui C."/>
            <person name="Meng S."/>
            <person name="Li G."/>
            <person name="Viehrig K."/>
            <person name="Ye F."/>
            <person name="Su P."/>
            <person name="Kiefer A.F."/>
            <person name="Nichols A."/>
            <person name="Cepeda A.J."/>
            <person name="Yan W."/>
            <person name="Fan B."/>
            <person name="Jiang Y."/>
            <person name="Adhikari A."/>
            <person name="Zheng C.-J."/>
            <person name="Schuster L."/>
            <person name="Cowan T.M."/>
            <person name="Smanski M.J."/>
            <person name="Chevrette M.G."/>
            <person name="de Carvalho L.P.S."/>
            <person name="Shen B."/>
        </authorList>
    </citation>
    <scope>NUCLEOTIDE SEQUENCE</scope>
    <source>
        <strain evidence="2">NPDC080035</strain>
    </source>
</reference>
<dbReference type="Gene3D" id="3.30.420.40">
    <property type="match status" value="2"/>
</dbReference>
<dbReference type="InterPro" id="IPR043129">
    <property type="entry name" value="ATPase_NBD"/>
</dbReference>
<dbReference type="PANTHER" id="PTHR18964">
    <property type="entry name" value="ROK (REPRESSOR, ORF, KINASE) FAMILY"/>
    <property type="match status" value="1"/>
</dbReference>
<comment type="similarity">
    <text evidence="1">Belongs to the ROK (NagC/XylR) family.</text>
</comment>
<sequence>MLAFDVGGTDMKAALVDADGRIVEVVRRPTPLDGERTGDAVVAAVAELGERFASAHPGIRPAAAGLLVPGHVDDDTGIGVFAENLGWQDYPFRDRAADALGIPVSFSHDVRGAGEAEYRLGAAAPYRDVIVLAIGTGIAGAIFVDGRLHTGGGMAGEIGHSRVAEGPACACGGRGCLEAVASAAAIARRYTAATGVPVPGAREVLERAQAGDQQAAEIWESALDALALGLSHTVALLAPEAIVIGGGLSQAGDALFVPLAEKLDGILTFHRRPALLPASIGENAGVIGAALRARDLLATTVSEDAR</sequence>
<dbReference type="SUPFAM" id="SSF53067">
    <property type="entry name" value="Actin-like ATPase domain"/>
    <property type="match status" value="1"/>
</dbReference>
<dbReference type="Pfam" id="PF00480">
    <property type="entry name" value="ROK"/>
    <property type="match status" value="1"/>
</dbReference>
<proteinExistence type="inferred from homology"/>
<evidence type="ECO:0000256" key="1">
    <source>
        <dbReference type="ARBA" id="ARBA00006479"/>
    </source>
</evidence>
<protein>
    <submittedName>
        <fullName evidence="2">ROK family protein</fullName>
    </submittedName>
</protein>
<dbReference type="PANTHER" id="PTHR18964:SF149">
    <property type="entry name" value="BIFUNCTIONAL UDP-N-ACETYLGLUCOSAMINE 2-EPIMERASE_N-ACETYLMANNOSAMINE KINASE"/>
    <property type="match status" value="1"/>
</dbReference>
<dbReference type="InterPro" id="IPR000600">
    <property type="entry name" value="ROK"/>
</dbReference>